<dbReference type="Proteomes" id="UP001221142">
    <property type="component" value="Unassembled WGS sequence"/>
</dbReference>
<protein>
    <recommendedName>
        <fullName evidence="4">AB hydrolase-1 domain-containing protein</fullName>
    </recommendedName>
</protein>
<accession>A0AAD7C7B3</accession>
<gene>
    <name evidence="2" type="ORF">FB45DRAFT_1021827</name>
</gene>
<dbReference type="InterPro" id="IPR029058">
    <property type="entry name" value="AB_hydrolase_fold"/>
</dbReference>
<reference evidence="2" key="1">
    <citation type="submission" date="2023-03" db="EMBL/GenBank/DDBJ databases">
        <title>Massive genome expansion in bonnet fungi (Mycena s.s.) driven by repeated elements and novel gene families across ecological guilds.</title>
        <authorList>
            <consortium name="Lawrence Berkeley National Laboratory"/>
            <person name="Harder C.B."/>
            <person name="Miyauchi S."/>
            <person name="Viragh M."/>
            <person name="Kuo A."/>
            <person name="Thoen E."/>
            <person name="Andreopoulos B."/>
            <person name="Lu D."/>
            <person name="Skrede I."/>
            <person name="Drula E."/>
            <person name="Henrissat B."/>
            <person name="Morin E."/>
            <person name="Kohler A."/>
            <person name="Barry K."/>
            <person name="LaButti K."/>
            <person name="Morin E."/>
            <person name="Salamov A."/>
            <person name="Lipzen A."/>
            <person name="Mereny Z."/>
            <person name="Hegedus B."/>
            <person name="Baldrian P."/>
            <person name="Stursova M."/>
            <person name="Weitz H."/>
            <person name="Taylor A."/>
            <person name="Grigoriev I.V."/>
            <person name="Nagy L.G."/>
            <person name="Martin F."/>
            <person name="Kauserud H."/>
        </authorList>
    </citation>
    <scope>NUCLEOTIDE SEQUENCE</scope>
    <source>
        <strain evidence="2">9284</strain>
    </source>
</reference>
<dbReference type="SUPFAM" id="SSF53474">
    <property type="entry name" value="alpha/beta-Hydrolases"/>
    <property type="match status" value="1"/>
</dbReference>
<feature type="chain" id="PRO_5041923708" description="AB hydrolase-1 domain-containing protein" evidence="1">
    <location>
        <begin position="16"/>
        <end position="177"/>
    </location>
</feature>
<name>A0AAD7C7B3_9AGAR</name>
<proteinExistence type="predicted"/>
<dbReference type="Gene3D" id="3.40.50.1820">
    <property type="entry name" value="alpha/beta hydrolase"/>
    <property type="match status" value="1"/>
</dbReference>
<evidence type="ECO:0000313" key="3">
    <source>
        <dbReference type="Proteomes" id="UP001221142"/>
    </source>
</evidence>
<organism evidence="2 3">
    <name type="scientific">Roridomyces roridus</name>
    <dbReference type="NCBI Taxonomy" id="1738132"/>
    <lineage>
        <taxon>Eukaryota</taxon>
        <taxon>Fungi</taxon>
        <taxon>Dikarya</taxon>
        <taxon>Basidiomycota</taxon>
        <taxon>Agaricomycotina</taxon>
        <taxon>Agaricomycetes</taxon>
        <taxon>Agaricomycetidae</taxon>
        <taxon>Agaricales</taxon>
        <taxon>Marasmiineae</taxon>
        <taxon>Mycenaceae</taxon>
        <taxon>Roridomyces</taxon>
    </lineage>
</organism>
<keyword evidence="3" id="KW-1185">Reference proteome</keyword>
<sequence>MLLFFFSSLFSGVAALCSCSTTLTSVEVDVLLPIDPFDAFAGLKSNASDLRRLENTYNISGVFCRPEAVSSDVVQLLVHGITYNKQYWSPPTEELGNYSYAAFACDRGIPSLAVDWIGVGLTGLLKSTPIVSDVQPFKKVIAVGHSAGSAILNFDGIVFTGALIVQPGGLSLTLNNI</sequence>
<dbReference type="AlphaFoldDB" id="A0AAD7C7B3"/>
<evidence type="ECO:0000256" key="1">
    <source>
        <dbReference type="SAM" id="SignalP"/>
    </source>
</evidence>
<keyword evidence="1" id="KW-0732">Signal</keyword>
<comment type="caution">
    <text evidence="2">The sequence shown here is derived from an EMBL/GenBank/DDBJ whole genome shotgun (WGS) entry which is preliminary data.</text>
</comment>
<evidence type="ECO:0008006" key="4">
    <source>
        <dbReference type="Google" id="ProtNLM"/>
    </source>
</evidence>
<evidence type="ECO:0000313" key="2">
    <source>
        <dbReference type="EMBL" id="KAJ7641046.1"/>
    </source>
</evidence>
<dbReference type="EMBL" id="JARKIF010000004">
    <property type="protein sequence ID" value="KAJ7641046.1"/>
    <property type="molecule type" value="Genomic_DNA"/>
</dbReference>
<feature type="signal peptide" evidence="1">
    <location>
        <begin position="1"/>
        <end position="15"/>
    </location>
</feature>